<protein>
    <submittedName>
        <fullName evidence="1">Uncharacterized protein</fullName>
    </submittedName>
</protein>
<organism evidence="1 2">
    <name type="scientific">Staurois parvus</name>
    <dbReference type="NCBI Taxonomy" id="386267"/>
    <lineage>
        <taxon>Eukaryota</taxon>
        <taxon>Metazoa</taxon>
        <taxon>Chordata</taxon>
        <taxon>Craniata</taxon>
        <taxon>Vertebrata</taxon>
        <taxon>Euteleostomi</taxon>
        <taxon>Amphibia</taxon>
        <taxon>Batrachia</taxon>
        <taxon>Anura</taxon>
        <taxon>Neobatrachia</taxon>
        <taxon>Ranoidea</taxon>
        <taxon>Ranidae</taxon>
        <taxon>Staurois</taxon>
    </lineage>
</organism>
<comment type="caution">
    <text evidence="1">The sequence shown here is derived from an EMBL/GenBank/DDBJ whole genome shotgun (WGS) entry which is preliminary data.</text>
</comment>
<accession>A0ABN9GKX4</accession>
<dbReference type="EMBL" id="CATNWA010018889">
    <property type="protein sequence ID" value="CAI9610079.1"/>
    <property type="molecule type" value="Genomic_DNA"/>
</dbReference>
<feature type="non-terminal residue" evidence="1">
    <location>
        <position position="74"/>
    </location>
</feature>
<gene>
    <name evidence="1" type="ORF">SPARVUS_LOCUS14361613</name>
</gene>
<dbReference type="Proteomes" id="UP001162483">
    <property type="component" value="Unassembled WGS sequence"/>
</dbReference>
<reference evidence="1" key="1">
    <citation type="submission" date="2023-05" db="EMBL/GenBank/DDBJ databases">
        <authorList>
            <person name="Stuckert A."/>
        </authorList>
    </citation>
    <scope>NUCLEOTIDE SEQUENCE</scope>
</reference>
<name>A0ABN9GKX4_9NEOB</name>
<sequence>MGTSVPSTVAISTLVHTDAVGICRVFCTNSAPHQNRTPFMRTTAGVYAKLPTPQNRSAKCGAMCRIRSHRCEYP</sequence>
<evidence type="ECO:0000313" key="1">
    <source>
        <dbReference type="EMBL" id="CAI9610079.1"/>
    </source>
</evidence>
<proteinExistence type="predicted"/>
<keyword evidence="2" id="KW-1185">Reference proteome</keyword>
<evidence type="ECO:0000313" key="2">
    <source>
        <dbReference type="Proteomes" id="UP001162483"/>
    </source>
</evidence>